<reference evidence="2" key="1">
    <citation type="submission" date="2023-08" db="EMBL/GenBank/DDBJ databases">
        <title>Black Yeasts Isolated from many extreme environments.</title>
        <authorList>
            <person name="Coleine C."/>
            <person name="Stajich J.E."/>
            <person name="Selbmann L."/>
        </authorList>
    </citation>
    <scope>NUCLEOTIDE SEQUENCE</scope>
    <source>
        <strain evidence="2">CCFEE 5810</strain>
    </source>
</reference>
<dbReference type="Proteomes" id="UP001310594">
    <property type="component" value="Unassembled WGS sequence"/>
</dbReference>
<evidence type="ECO:0000313" key="2">
    <source>
        <dbReference type="EMBL" id="KAK5705526.1"/>
    </source>
</evidence>
<proteinExistence type="predicted"/>
<feature type="signal peptide" evidence="1">
    <location>
        <begin position="1"/>
        <end position="18"/>
    </location>
</feature>
<comment type="caution">
    <text evidence="2">The sequence shown here is derived from an EMBL/GenBank/DDBJ whole genome shotgun (WGS) entry which is preliminary data.</text>
</comment>
<name>A0AAN7VWG1_9PEZI</name>
<protein>
    <submittedName>
        <fullName evidence="2">Uncharacterized protein</fullName>
    </submittedName>
</protein>
<evidence type="ECO:0000256" key="1">
    <source>
        <dbReference type="SAM" id="SignalP"/>
    </source>
</evidence>
<dbReference type="EMBL" id="JAVRQU010000003">
    <property type="protein sequence ID" value="KAK5705526.1"/>
    <property type="molecule type" value="Genomic_DNA"/>
</dbReference>
<accession>A0AAN7VWG1</accession>
<evidence type="ECO:0000313" key="3">
    <source>
        <dbReference type="Proteomes" id="UP001310594"/>
    </source>
</evidence>
<feature type="chain" id="PRO_5042870453" evidence="1">
    <location>
        <begin position="19"/>
        <end position="135"/>
    </location>
</feature>
<gene>
    <name evidence="2" type="ORF">LTR97_002645</name>
</gene>
<organism evidence="2 3">
    <name type="scientific">Elasticomyces elasticus</name>
    <dbReference type="NCBI Taxonomy" id="574655"/>
    <lineage>
        <taxon>Eukaryota</taxon>
        <taxon>Fungi</taxon>
        <taxon>Dikarya</taxon>
        <taxon>Ascomycota</taxon>
        <taxon>Pezizomycotina</taxon>
        <taxon>Dothideomycetes</taxon>
        <taxon>Dothideomycetidae</taxon>
        <taxon>Mycosphaerellales</taxon>
        <taxon>Teratosphaeriaceae</taxon>
        <taxon>Elasticomyces</taxon>
    </lineage>
</organism>
<dbReference type="AlphaFoldDB" id="A0AAN7VWG1"/>
<keyword evidence="1" id="KW-0732">Signal</keyword>
<sequence length="135" mass="14959">MWFCHLVLFAFAAHQASGQVYYGNATRTIVSTSKTTVKGIDTVPYDIYTETGTTFTYEDGVYESSGKTYTEKGDTVTSTGTTVTNVATTKTWAYTLTDVETQLLYPTLSPSTYDWESTSEWMSFICEPAKLPANC</sequence>